<reference evidence="9 10" key="1">
    <citation type="submission" date="2014-06" db="EMBL/GenBank/DDBJ databases">
        <title>Evolutionary Origins and Diversification of the Mycorrhizal Mutualists.</title>
        <authorList>
            <consortium name="DOE Joint Genome Institute"/>
            <consortium name="Mycorrhizal Genomics Consortium"/>
            <person name="Kohler A."/>
            <person name="Kuo A."/>
            <person name="Nagy L.G."/>
            <person name="Floudas D."/>
            <person name="Copeland A."/>
            <person name="Barry K.W."/>
            <person name="Cichocki N."/>
            <person name="Veneault-Fourrey C."/>
            <person name="LaButti K."/>
            <person name="Lindquist E.A."/>
            <person name="Lipzen A."/>
            <person name="Lundell T."/>
            <person name="Morin E."/>
            <person name="Murat C."/>
            <person name="Riley R."/>
            <person name="Ohm R."/>
            <person name="Sun H."/>
            <person name="Tunlid A."/>
            <person name="Henrissat B."/>
            <person name="Grigoriev I.V."/>
            <person name="Hibbett D.S."/>
            <person name="Martin F."/>
        </authorList>
    </citation>
    <scope>NUCLEOTIDE SEQUENCE [LARGE SCALE GENOMIC DNA]</scope>
    <source>
        <strain evidence="9 10">SS14</strain>
    </source>
</reference>
<keyword evidence="10" id="KW-1185">Reference proteome</keyword>
<sequence length="301" mass="32242">MYQLYICLLLPLVAYALSRTSPPSGALVVRQSGTQAGEFSPGSTTAAKSIFIYPGTYHEQVFITYAGPLTVYGYTNDTSSYKNNQVTITNNLNAQDNGGNDPCATVRAHGNFFNLYNVNVANTYGQGKQATALSAAGSHQGYYGCSFTGYQDTLLADGGAVDWIYGDASAWFGECTITAVGPGAITAMSRNSATETTYYVIDHSEVISASSSSLIGETYLGRPWREYARVIFQFTDLPDIINPAGYTTLATLGPNAKFSEFENTGAGANTSARVDLTPISAAITKDQVWGSGWTEWTDTSY</sequence>
<evidence type="ECO:0000256" key="1">
    <source>
        <dbReference type="ARBA" id="ARBA00005184"/>
    </source>
</evidence>
<evidence type="ECO:0000256" key="5">
    <source>
        <dbReference type="ARBA" id="ARBA00023085"/>
    </source>
</evidence>
<evidence type="ECO:0000313" key="10">
    <source>
        <dbReference type="Proteomes" id="UP000054279"/>
    </source>
</evidence>
<dbReference type="PANTHER" id="PTHR31321:SF57">
    <property type="entry name" value="PECTINESTERASE 53-RELATED"/>
    <property type="match status" value="1"/>
</dbReference>
<proteinExistence type="inferred from homology"/>
<dbReference type="GO" id="GO:0030599">
    <property type="term" value="F:pectinesterase activity"/>
    <property type="evidence" value="ECO:0007669"/>
    <property type="project" value="UniProtKB-EC"/>
</dbReference>
<keyword evidence="7" id="KW-0732">Signal</keyword>
<dbReference type="GO" id="GO:0042545">
    <property type="term" value="P:cell wall modification"/>
    <property type="evidence" value="ECO:0007669"/>
    <property type="project" value="InterPro"/>
</dbReference>
<dbReference type="PANTHER" id="PTHR31321">
    <property type="entry name" value="ACYL-COA THIOESTER HYDROLASE YBHC-RELATED"/>
    <property type="match status" value="1"/>
</dbReference>
<dbReference type="InterPro" id="IPR000070">
    <property type="entry name" value="Pectinesterase_cat"/>
</dbReference>
<evidence type="ECO:0000256" key="6">
    <source>
        <dbReference type="ARBA" id="ARBA00042203"/>
    </source>
</evidence>
<feature type="domain" description="Pectinesterase catalytic" evidence="8">
    <location>
        <begin position="42"/>
        <end position="287"/>
    </location>
</feature>
<dbReference type="Gene3D" id="2.160.20.10">
    <property type="entry name" value="Single-stranded right-handed beta-helix, Pectin lyase-like"/>
    <property type="match status" value="1"/>
</dbReference>
<comment type="similarity">
    <text evidence="2">Belongs to the pectinesterase family.</text>
</comment>
<feature type="chain" id="PRO_5011117073" description="pectinesterase" evidence="7">
    <location>
        <begin position="19"/>
        <end position="301"/>
    </location>
</feature>
<evidence type="ECO:0000256" key="7">
    <source>
        <dbReference type="SAM" id="SignalP"/>
    </source>
</evidence>
<evidence type="ECO:0000259" key="8">
    <source>
        <dbReference type="Pfam" id="PF01095"/>
    </source>
</evidence>
<dbReference type="EMBL" id="KN837363">
    <property type="protein sequence ID" value="KIJ26586.1"/>
    <property type="molecule type" value="Genomic_DNA"/>
</dbReference>
<dbReference type="InterPro" id="IPR011050">
    <property type="entry name" value="Pectin_lyase_fold/virulence"/>
</dbReference>
<dbReference type="UniPathway" id="UPA00545">
    <property type="reaction ID" value="UER00823"/>
</dbReference>
<dbReference type="HOGENOM" id="CLU_012243_1_2_1"/>
<dbReference type="AlphaFoldDB" id="A0A0C9UM66"/>
<evidence type="ECO:0000256" key="3">
    <source>
        <dbReference type="ARBA" id="ARBA00013229"/>
    </source>
</evidence>
<dbReference type="Pfam" id="PF01095">
    <property type="entry name" value="Pectinesterase"/>
    <property type="match status" value="1"/>
</dbReference>
<organism evidence="9 10">
    <name type="scientific">Sphaerobolus stellatus (strain SS14)</name>
    <dbReference type="NCBI Taxonomy" id="990650"/>
    <lineage>
        <taxon>Eukaryota</taxon>
        <taxon>Fungi</taxon>
        <taxon>Dikarya</taxon>
        <taxon>Basidiomycota</taxon>
        <taxon>Agaricomycotina</taxon>
        <taxon>Agaricomycetes</taxon>
        <taxon>Phallomycetidae</taxon>
        <taxon>Geastrales</taxon>
        <taxon>Sphaerobolaceae</taxon>
        <taxon>Sphaerobolus</taxon>
    </lineage>
</organism>
<keyword evidence="4" id="KW-0378">Hydrolase</keyword>
<dbReference type="SUPFAM" id="SSF51126">
    <property type="entry name" value="Pectin lyase-like"/>
    <property type="match status" value="1"/>
</dbReference>
<dbReference type="InterPro" id="IPR012334">
    <property type="entry name" value="Pectin_lyas_fold"/>
</dbReference>
<protein>
    <recommendedName>
        <fullName evidence="3">pectinesterase</fullName>
        <ecNumber evidence="3">3.1.1.11</ecNumber>
    </recommendedName>
    <alternativeName>
        <fullName evidence="6">Pectin methylesterase A</fullName>
    </alternativeName>
</protein>
<keyword evidence="5" id="KW-0063">Aspartyl esterase</keyword>
<comment type="pathway">
    <text evidence="1">Glycan metabolism; pectin degradation; 2-dehydro-3-deoxy-D-gluconate from pectin: step 1/5.</text>
</comment>
<gene>
    <name evidence="9" type="ORF">M422DRAFT_62121</name>
</gene>
<evidence type="ECO:0000256" key="2">
    <source>
        <dbReference type="ARBA" id="ARBA00008891"/>
    </source>
</evidence>
<dbReference type="Proteomes" id="UP000054279">
    <property type="component" value="Unassembled WGS sequence"/>
</dbReference>
<evidence type="ECO:0000313" key="9">
    <source>
        <dbReference type="EMBL" id="KIJ26586.1"/>
    </source>
</evidence>
<name>A0A0C9UM66_SPHS4</name>
<dbReference type="GO" id="GO:0045490">
    <property type="term" value="P:pectin catabolic process"/>
    <property type="evidence" value="ECO:0007669"/>
    <property type="project" value="UniProtKB-UniPathway"/>
</dbReference>
<feature type="signal peptide" evidence="7">
    <location>
        <begin position="1"/>
        <end position="18"/>
    </location>
</feature>
<dbReference type="OrthoDB" id="2019149at2759"/>
<dbReference type="EC" id="3.1.1.11" evidence="3"/>
<accession>A0A0C9UM66</accession>
<evidence type="ECO:0000256" key="4">
    <source>
        <dbReference type="ARBA" id="ARBA00022801"/>
    </source>
</evidence>